<dbReference type="AlphaFoldDB" id="A0A1H5S751"/>
<gene>
    <name evidence="1" type="ORF">SAMN03080598_00317</name>
</gene>
<dbReference type="GO" id="GO:0016740">
    <property type="term" value="F:transferase activity"/>
    <property type="evidence" value="ECO:0007669"/>
    <property type="project" value="UniProtKB-KW"/>
</dbReference>
<dbReference type="Proteomes" id="UP000236736">
    <property type="component" value="Unassembled WGS sequence"/>
</dbReference>
<dbReference type="Pfam" id="PF08780">
    <property type="entry name" value="NTase_sub_bind"/>
    <property type="match status" value="1"/>
</dbReference>
<name>A0A1H5S751_9BACT</name>
<dbReference type="SUPFAM" id="SSF81593">
    <property type="entry name" value="Nucleotidyltransferase substrate binding subunit/domain"/>
    <property type="match status" value="1"/>
</dbReference>
<dbReference type="InterPro" id="IPR010235">
    <property type="entry name" value="HepT"/>
</dbReference>
<dbReference type="EMBL" id="FNVR01000001">
    <property type="protein sequence ID" value="SEF46436.1"/>
    <property type="molecule type" value="Genomic_DNA"/>
</dbReference>
<keyword evidence="1" id="KW-0808">Transferase</keyword>
<evidence type="ECO:0000313" key="2">
    <source>
        <dbReference type="Proteomes" id="UP000236736"/>
    </source>
</evidence>
<dbReference type="STRING" id="1120964.GCA_001313265_02428"/>
<reference evidence="2" key="1">
    <citation type="submission" date="2016-10" db="EMBL/GenBank/DDBJ databases">
        <authorList>
            <person name="Varghese N."/>
            <person name="Submissions S."/>
        </authorList>
    </citation>
    <scope>NUCLEOTIDE SEQUENCE [LARGE SCALE GENOMIC DNA]</scope>
    <source>
        <strain evidence="2">DSM 17298</strain>
    </source>
</reference>
<organism evidence="1 2">
    <name type="scientific">Algoriphagus boritolerans DSM 17298 = JCM 18970</name>
    <dbReference type="NCBI Taxonomy" id="1120964"/>
    <lineage>
        <taxon>Bacteria</taxon>
        <taxon>Pseudomonadati</taxon>
        <taxon>Bacteroidota</taxon>
        <taxon>Cytophagia</taxon>
        <taxon>Cytophagales</taxon>
        <taxon>Cyclobacteriaceae</taxon>
        <taxon>Algoriphagus</taxon>
    </lineage>
</organism>
<sequence>MEMIKSRNQSSHTYNQEVAEGIARKISDTYFILFKELEEKMKQLKDES</sequence>
<keyword evidence="2" id="KW-1185">Reference proteome</keyword>
<dbReference type="Gene3D" id="1.20.120.330">
    <property type="entry name" value="Nucleotidyltransferases domain 2"/>
    <property type="match status" value="1"/>
</dbReference>
<accession>A0A1H5S751</accession>
<proteinExistence type="predicted"/>
<protein>
    <submittedName>
        <fullName evidence="1">Nucleotidyltransferase substrate binding protein like</fullName>
    </submittedName>
</protein>
<evidence type="ECO:0000313" key="1">
    <source>
        <dbReference type="EMBL" id="SEF46436.1"/>
    </source>
</evidence>